<feature type="coiled-coil region" evidence="6">
    <location>
        <begin position="565"/>
        <end position="885"/>
    </location>
</feature>
<dbReference type="PANTHER" id="PTHR23157:SF25">
    <property type="entry name" value="GRIP AND COILED-COIL DOMAIN-CONTAINING PROTEIN 1"/>
    <property type="match status" value="1"/>
</dbReference>
<comment type="subcellular location">
    <subcellularLocation>
        <location evidence="2">Cytoplasm</location>
    </subcellularLocation>
    <subcellularLocation>
        <location evidence="1">Endomembrane system</location>
        <topology evidence="1">Peripheral membrane protein</topology>
    </subcellularLocation>
</comment>
<dbReference type="OrthoDB" id="1926336at2759"/>
<dbReference type="Proteomes" id="UP000019384">
    <property type="component" value="Unassembled WGS sequence"/>
</dbReference>
<reference evidence="9" key="1">
    <citation type="submission" date="2013-12" db="EMBL/GenBank/DDBJ databases">
        <authorList>
            <person name="Genoscope - CEA"/>
        </authorList>
    </citation>
    <scope>NUCLEOTIDE SEQUENCE</scope>
    <source>
        <strain evidence="9">CBS 1993</strain>
    </source>
</reference>
<keyword evidence="5" id="KW-0472">Membrane</keyword>
<dbReference type="GeneID" id="34523112"/>
<evidence type="ECO:0000256" key="6">
    <source>
        <dbReference type="SAM" id="Coils"/>
    </source>
</evidence>
<dbReference type="InterPro" id="IPR000237">
    <property type="entry name" value="GRIP_dom"/>
</dbReference>
<gene>
    <name evidence="9" type="ORF">KUCA_T00005734001</name>
</gene>
<feature type="coiled-coil region" evidence="6">
    <location>
        <begin position="471"/>
        <end position="505"/>
    </location>
</feature>
<dbReference type="Pfam" id="PF01465">
    <property type="entry name" value="GRIP"/>
    <property type="match status" value="1"/>
</dbReference>
<dbReference type="RefSeq" id="XP_022461724.1">
    <property type="nucleotide sequence ID" value="XM_022601896.1"/>
</dbReference>
<dbReference type="InterPro" id="IPR051952">
    <property type="entry name" value="Golgi-autophagy_related"/>
</dbReference>
<feature type="domain" description="GRIP" evidence="8">
    <location>
        <begin position="913"/>
        <end position="961"/>
    </location>
</feature>
<evidence type="ECO:0000256" key="4">
    <source>
        <dbReference type="ARBA" id="ARBA00023054"/>
    </source>
</evidence>
<dbReference type="HOGENOM" id="CLU_006987_0_0_1"/>
<dbReference type="PROSITE" id="PS50913">
    <property type="entry name" value="GRIP"/>
    <property type="match status" value="1"/>
</dbReference>
<accession>W6MSG0</accession>
<evidence type="ECO:0000313" key="9">
    <source>
        <dbReference type="EMBL" id="CDK29741.1"/>
    </source>
</evidence>
<keyword evidence="4 6" id="KW-0175">Coiled coil</keyword>
<evidence type="ECO:0000259" key="8">
    <source>
        <dbReference type="PROSITE" id="PS50913"/>
    </source>
</evidence>
<name>W6MSG0_9ASCO</name>
<evidence type="ECO:0000256" key="3">
    <source>
        <dbReference type="ARBA" id="ARBA00022490"/>
    </source>
</evidence>
<dbReference type="PANTHER" id="PTHR23157">
    <property type="entry name" value="GRIP AND COILED-COIL DOMAIN-CONTAINING PROTEIN 1"/>
    <property type="match status" value="1"/>
</dbReference>
<evidence type="ECO:0000256" key="2">
    <source>
        <dbReference type="ARBA" id="ARBA00004496"/>
    </source>
</evidence>
<feature type="compositionally biased region" description="Low complexity" evidence="7">
    <location>
        <begin position="83"/>
        <end position="96"/>
    </location>
</feature>
<feature type="region of interest" description="Disordered" evidence="7">
    <location>
        <begin position="20"/>
        <end position="135"/>
    </location>
</feature>
<feature type="compositionally biased region" description="Polar residues" evidence="7">
    <location>
        <begin position="66"/>
        <end position="76"/>
    </location>
</feature>
<reference evidence="9" key="2">
    <citation type="submission" date="2014-02" db="EMBL/GenBank/DDBJ databases">
        <title>Complete DNA sequence of /Kuraishia capsulata/ illustrates novel genomic features among budding yeasts (/Saccharomycotina/).</title>
        <authorList>
            <person name="Morales L."/>
            <person name="Noel B."/>
            <person name="Porcel B."/>
            <person name="Marcet-Houben M."/>
            <person name="Hullo M-F."/>
            <person name="Sacerdot C."/>
            <person name="Tekaia F."/>
            <person name="Leh-Louis V."/>
            <person name="Despons L."/>
            <person name="Khanna V."/>
            <person name="Aury J-M."/>
            <person name="Barbe V."/>
            <person name="Couloux A."/>
            <person name="Labadie K."/>
            <person name="Pelletier E."/>
            <person name="Souciet J-L."/>
            <person name="Boekhout T."/>
            <person name="Gabaldon T."/>
            <person name="Wincker P."/>
            <person name="Dujon B."/>
        </authorList>
    </citation>
    <scope>NUCLEOTIDE SEQUENCE</scope>
    <source>
        <strain evidence="9">CBS 1993</strain>
    </source>
</reference>
<evidence type="ECO:0000256" key="5">
    <source>
        <dbReference type="ARBA" id="ARBA00023136"/>
    </source>
</evidence>
<dbReference type="STRING" id="1382522.W6MSG0"/>
<sequence length="964" mass="109866">MFSKISQIGKNLSEEISRINDEVNSDQPPTRSASMLIKGAGQQWNSKFGKPEDEPAANSRAILATVTPNAEDLTQPTDEEASDSLTSDPPTLSPTPVKAQGQLESAVLKSPDTPTPVTSASGSTPQPRESTPTEKNLLYIPNTTIRYSELQPELRSRMRKFVKYEEKYPILLESYRTEKKKSMLIDHFEKAMKDLTPVSSIGEVDGFRSFIDGLISRSELLNKELVKVSTESKREVKSLQEKVKALEEAAAAVGPVEDTAKVEELTEKLELAQKELESAKTLQSSTQTDLTSLKTQISDYESRLETAKQTTNDLNLKIEQITDLHSVEVENLQKSQKSKDKLIQLFKDKLSKAEQSSESGETREADLADSIELKHECDRLTADNASQLLKLTEIQDSYRKSKVDLQSKSEEVDNLKDMLRDIGDDLVTTRNELKTLKEMPVQDSQVDVLKSELETLRIQHSASVTNYEKSLRTAKEAKMKLEFKLADLEKQLRLKEKDLSDTRGDLATRTKNLETITKDFKKLKSDSDKRFKDVEILRQEKTLLEKRVAELSDFKSKDVNLKLDLSSAKSSLSLKEKQLAEAESKARYLEKEKESLNDKLIEIRVNISELTSTNKSLMETKNEAVTKNENLRQTYNELLLKFNKLGTENNILVKNIEELKDRYSNVVDAKYDSGEQLDSLKKRCEELSMRAREAEIRVNILEEELADSRTMLQERTRETGTIRKLLTDSENSTNNKIRDLNLKLETILEEKERIQSEAAQSLRRKQREVDDLRLKTNDIQETVHSLQDENENLSKKLNKLVVEKSRNSANQSEEENGGLSHIIENLRDALRVSEQRSIEYENLNTILKKVNDETSLKLERMNKNYKILSQQLRTLKERKASITNSQDSKENSPVMSRQNSLTALTAKNANGESETVKERTEYIRNVLLGFLEHREQRQQLLPVVKTLLELDGEDEDRFLTALSK</sequence>
<protein>
    <recommendedName>
        <fullName evidence="8">GRIP domain-containing protein</fullName>
    </recommendedName>
</protein>
<dbReference type="EMBL" id="HG793131">
    <property type="protein sequence ID" value="CDK29741.1"/>
    <property type="molecule type" value="Genomic_DNA"/>
</dbReference>
<feature type="compositionally biased region" description="Polar residues" evidence="7">
    <location>
        <begin position="115"/>
        <end position="134"/>
    </location>
</feature>
<evidence type="ECO:0000256" key="7">
    <source>
        <dbReference type="SAM" id="MobiDB-lite"/>
    </source>
</evidence>
<dbReference type="AlphaFoldDB" id="W6MSG0"/>
<evidence type="ECO:0000313" key="10">
    <source>
        <dbReference type="Proteomes" id="UP000019384"/>
    </source>
</evidence>
<feature type="coiled-coil region" evidence="6">
    <location>
        <begin position="222"/>
        <end position="317"/>
    </location>
</feature>
<organism evidence="9 10">
    <name type="scientific">Kuraishia capsulata CBS 1993</name>
    <dbReference type="NCBI Taxonomy" id="1382522"/>
    <lineage>
        <taxon>Eukaryota</taxon>
        <taxon>Fungi</taxon>
        <taxon>Dikarya</taxon>
        <taxon>Ascomycota</taxon>
        <taxon>Saccharomycotina</taxon>
        <taxon>Pichiomycetes</taxon>
        <taxon>Pichiales</taxon>
        <taxon>Pichiaceae</taxon>
        <taxon>Kuraishia</taxon>
    </lineage>
</organism>
<keyword evidence="3" id="KW-0963">Cytoplasm</keyword>
<evidence type="ECO:0000256" key="1">
    <source>
        <dbReference type="ARBA" id="ARBA00004184"/>
    </source>
</evidence>
<keyword evidence="10" id="KW-1185">Reference proteome</keyword>
<proteinExistence type="predicted"/>
<dbReference type="GO" id="GO:0005794">
    <property type="term" value="C:Golgi apparatus"/>
    <property type="evidence" value="ECO:0007669"/>
    <property type="project" value="TreeGrafter"/>
</dbReference>
<dbReference type="SMART" id="SM00755">
    <property type="entry name" value="Grip"/>
    <property type="match status" value="1"/>
</dbReference>